<feature type="transmembrane region" description="Helical" evidence="1">
    <location>
        <begin position="127"/>
        <end position="149"/>
    </location>
</feature>
<evidence type="ECO:0000313" key="3">
    <source>
        <dbReference type="Proteomes" id="UP000482209"/>
    </source>
</evidence>
<feature type="transmembrane region" description="Helical" evidence="1">
    <location>
        <begin position="93"/>
        <end position="115"/>
    </location>
</feature>
<evidence type="ECO:0000256" key="1">
    <source>
        <dbReference type="SAM" id="Phobius"/>
    </source>
</evidence>
<keyword evidence="3" id="KW-1185">Reference proteome</keyword>
<keyword evidence="1" id="KW-0472">Membrane</keyword>
<keyword evidence="1" id="KW-0812">Transmembrane</keyword>
<dbReference type="EMBL" id="VUMT01000002">
    <property type="protein sequence ID" value="MSS62673.1"/>
    <property type="molecule type" value="Genomic_DNA"/>
</dbReference>
<comment type="caution">
    <text evidence="2">The sequence shown here is derived from an EMBL/GenBank/DDBJ whole genome shotgun (WGS) entry which is preliminary data.</text>
</comment>
<dbReference type="Proteomes" id="UP000482209">
    <property type="component" value="Unassembled WGS sequence"/>
</dbReference>
<proteinExistence type="predicted"/>
<organism evidence="2 3">
    <name type="scientific">Velocimicrobium porci</name>
    <dbReference type="NCBI Taxonomy" id="2606634"/>
    <lineage>
        <taxon>Bacteria</taxon>
        <taxon>Bacillati</taxon>
        <taxon>Bacillota</taxon>
        <taxon>Clostridia</taxon>
        <taxon>Lachnospirales</taxon>
        <taxon>Lachnospiraceae</taxon>
        <taxon>Velocimicrobium</taxon>
    </lineage>
</organism>
<evidence type="ECO:0000313" key="2">
    <source>
        <dbReference type="EMBL" id="MSS62673.1"/>
    </source>
</evidence>
<sequence>MERRSIKITTFVFFISLFLVGAEFGVYYFVDKFWPVGLVTVLGSLIVSHIFLESSLTYDTCFLFSLMSMLFSSILTASVYFGQTGNIIVYREYVQFIIYANWLFPLLYSIFRCLFDRGPRFVCFNSYFWKTNILFGVFYLWNLVFHTVISPLRLPYGFDQKGISFIPFLTTATHIEDFIYTGNGIGSLIGYIIHILILFIPMGFYIALLLKKYSFLLKGILIFLIPVAFESVPYVTQGIANIDSCFYRFFGLLIGILLYQILNAIFQHVTGEDFLYERNKYSFFFNNY</sequence>
<feature type="transmembrane region" description="Helical" evidence="1">
    <location>
        <begin position="36"/>
        <end position="52"/>
    </location>
</feature>
<name>A0A6L5XXF3_9FIRM</name>
<feature type="transmembrane region" description="Helical" evidence="1">
    <location>
        <begin position="12"/>
        <end position="30"/>
    </location>
</feature>
<dbReference type="AlphaFoldDB" id="A0A6L5XXF3"/>
<feature type="transmembrane region" description="Helical" evidence="1">
    <location>
        <begin position="61"/>
        <end position="81"/>
    </location>
</feature>
<feature type="transmembrane region" description="Helical" evidence="1">
    <location>
        <begin position="215"/>
        <end position="234"/>
    </location>
</feature>
<accession>A0A6L5XXF3</accession>
<gene>
    <name evidence="2" type="ORF">FYJ58_02040</name>
</gene>
<reference evidence="2 3" key="1">
    <citation type="submission" date="2019-08" db="EMBL/GenBank/DDBJ databases">
        <title>In-depth cultivation of the pig gut microbiome towards novel bacterial diversity and tailored functional studies.</title>
        <authorList>
            <person name="Wylensek D."/>
            <person name="Hitch T.C.A."/>
            <person name="Clavel T."/>
        </authorList>
    </citation>
    <scope>NUCLEOTIDE SEQUENCE [LARGE SCALE GENOMIC DNA]</scope>
    <source>
        <strain evidence="2 3">WCA-693-APC-MOT-I</strain>
    </source>
</reference>
<dbReference type="RefSeq" id="WP_154516530.1">
    <property type="nucleotide sequence ID" value="NZ_VUMT01000002.1"/>
</dbReference>
<feature type="transmembrane region" description="Helical" evidence="1">
    <location>
        <begin position="246"/>
        <end position="266"/>
    </location>
</feature>
<keyword evidence="1" id="KW-1133">Transmembrane helix</keyword>
<feature type="transmembrane region" description="Helical" evidence="1">
    <location>
        <begin position="188"/>
        <end position="208"/>
    </location>
</feature>
<protein>
    <submittedName>
        <fullName evidence="2">Uncharacterized protein</fullName>
    </submittedName>
</protein>